<dbReference type="STRING" id="1679170.AC625_16830"/>
<evidence type="ECO:0008006" key="4">
    <source>
        <dbReference type="Google" id="ProtNLM"/>
    </source>
</evidence>
<feature type="region of interest" description="Disordered" evidence="1">
    <location>
        <begin position="55"/>
        <end position="79"/>
    </location>
</feature>
<organism evidence="2 3">
    <name type="scientific">Peribacillus loiseleuriae</name>
    <dbReference type="NCBI Taxonomy" id="1679170"/>
    <lineage>
        <taxon>Bacteria</taxon>
        <taxon>Bacillati</taxon>
        <taxon>Bacillota</taxon>
        <taxon>Bacilli</taxon>
        <taxon>Bacillales</taxon>
        <taxon>Bacillaceae</taxon>
        <taxon>Peribacillus</taxon>
    </lineage>
</organism>
<evidence type="ECO:0000256" key="1">
    <source>
        <dbReference type="SAM" id="MobiDB-lite"/>
    </source>
</evidence>
<reference evidence="3" key="1">
    <citation type="submission" date="2015-07" db="EMBL/GenBank/DDBJ databases">
        <title>Genome sequencing project for genomic taxonomy and phylogenomics of Bacillus-like bacteria.</title>
        <authorList>
            <person name="Liu B."/>
            <person name="Wang J."/>
            <person name="Zhu Y."/>
            <person name="Liu G."/>
            <person name="Chen Q."/>
            <person name="Chen Z."/>
            <person name="Lan J."/>
            <person name="Che J."/>
            <person name="Ge C."/>
            <person name="Shi H."/>
            <person name="Pan Z."/>
            <person name="Liu X."/>
        </authorList>
    </citation>
    <scope>NUCLEOTIDE SEQUENCE [LARGE SCALE GENOMIC DNA]</scope>
    <source>
        <strain evidence="3">FJAT-27997</strain>
    </source>
</reference>
<dbReference type="PATRIC" id="fig|1679170.3.peg.3822"/>
<evidence type="ECO:0000313" key="2">
    <source>
        <dbReference type="EMBL" id="KMY50988.1"/>
    </source>
</evidence>
<gene>
    <name evidence="2" type="ORF">AC625_16830</name>
</gene>
<proteinExistence type="predicted"/>
<dbReference type="NCBIfam" id="NF033223">
    <property type="entry name" value="YHYH_alt"/>
    <property type="match status" value="1"/>
</dbReference>
<dbReference type="RefSeq" id="WP_049682338.1">
    <property type="nucleotide sequence ID" value="NZ_LFZW01000001.1"/>
</dbReference>
<accession>A0A0K9GWJ0</accession>
<comment type="caution">
    <text evidence="2">The sequence shown here is derived from an EMBL/GenBank/DDBJ whole genome shotgun (WGS) entry which is preliminary data.</text>
</comment>
<dbReference type="OrthoDB" id="1656058at2"/>
<sequence>MIKRIGIITLLLSFVLGSTIYAHSGRTDSSGGHNCSAKSQAKGLCSGYHYHNGGTAESSHKSNSTFTTPTQSSDKDCSDFSSYEEVVEYWNSKGYTKENDPERLDGWGNTVDDGIPCEAPSGYDTSKINHSPAQIAKITAENDKATGEKEGYSVGYTAGYSDTTKNTSANGSDDYIQGYQSGYEKGYLEGNNKLHADKEKAKQTGYEFGAKQDQLVIPDTFKANTSLQESFTIGFNEAVSERDEKKKAEYAALGYQDGKDENDGRPPKNIKDLYIASYNEGFEKGQSELKVEYKKQGYEAAFTMLIYKKPQLETDKYVGWYKEGFESNKEIKEIQDDAYNLGLQGEAFQIPDKYQKAKVIFDEYYHLGKKEHATKQEEKRTTATASTVAGMGIIGWFARRFYVARKMAS</sequence>
<evidence type="ECO:0000313" key="3">
    <source>
        <dbReference type="Proteomes" id="UP000037146"/>
    </source>
</evidence>
<dbReference type="InterPro" id="IPR047773">
    <property type="entry name" value="YHYH_dom_bact"/>
</dbReference>
<dbReference type="AlphaFoldDB" id="A0A0K9GWJ0"/>
<dbReference type="Proteomes" id="UP000037146">
    <property type="component" value="Unassembled WGS sequence"/>
</dbReference>
<dbReference type="EMBL" id="LFZW01000001">
    <property type="protein sequence ID" value="KMY50988.1"/>
    <property type="molecule type" value="Genomic_DNA"/>
</dbReference>
<name>A0A0K9GWJ0_9BACI</name>
<protein>
    <recommendedName>
        <fullName evidence="4">YHYH domain-containing protein</fullName>
    </recommendedName>
</protein>
<keyword evidence="3" id="KW-1185">Reference proteome</keyword>
<feature type="compositionally biased region" description="Polar residues" evidence="1">
    <location>
        <begin position="55"/>
        <end position="72"/>
    </location>
</feature>